<dbReference type="CDD" id="cd01948">
    <property type="entry name" value="EAL"/>
    <property type="match status" value="1"/>
</dbReference>
<keyword evidence="2" id="KW-0812">Transmembrane</keyword>
<evidence type="ECO:0000256" key="2">
    <source>
        <dbReference type="SAM" id="Phobius"/>
    </source>
</evidence>
<evidence type="ECO:0000313" key="5">
    <source>
        <dbReference type="Proteomes" id="UP000321121"/>
    </source>
</evidence>
<feature type="compositionally biased region" description="Basic and acidic residues" evidence="1">
    <location>
        <begin position="9"/>
        <end position="20"/>
    </location>
</feature>
<evidence type="ECO:0000313" key="4">
    <source>
        <dbReference type="EMBL" id="GEK72914.1"/>
    </source>
</evidence>
<protein>
    <recommendedName>
        <fullName evidence="3">EAL domain-containing protein</fullName>
    </recommendedName>
</protein>
<name>A0ABQ0U2Z4_9GAMM</name>
<reference evidence="4 5" key="1">
    <citation type="submission" date="2019-07" db="EMBL/GenBank/DDBJ databases">
        <title>Whole genome shotgun sequence of Halomonas halophila NBRC 102604.</title>
        <authorList>
            <person name="Hosoyama A."/>
            <person name="Uohara A."/>
            <person name="Ohji S."/>
            <person name="Ichikawa N."/>
        </authorList>
    </citation>
    <scope>NUCLEOTIDE SEQUENCE [LARGE SCALE GENOMIC DNA]</scope>
    <source>
        <strain evidence="4 5">NBRC 102604</strain>
    </source>
</reference>
<gene>
    <name evidence="4" type="ORF">HHA04nite_14580</name>
</gene>
<proteinExistence type="predicted"/>
<evidence type="ECO:0000259" key="3">
    <source>
        <dbReference type="PROSITE" id="PS50883"/>
    </source>
</evidence>
<dbReference type="EMBL" id="BJUS01000013">
    <property type="protein sequence ID" value="GEK72914.1"/>
    <property type="molecule type" value="Genomic_DNA"/>
</dbReference>
<dbReference type="Gene3D" id="3.20.20.450">
    <property type="entry name" value="EAL domain"/>
    <property type="match status" value="1"/>
</dbReference>
<dbReference type="Pfam" id="PF00563">
    <property type="entry name" value="EAL"/>
    <property type="match status" value="1"/>
</dbReference>
<keyword evidence="2" id="KW-0472">Membrane</keyword>
<dbReference type="SUPFAM" id="SSF141868">
    <property type="entry name" value="EAL domain-like"/>
    <property type="match status" value="1"/>
</dbReference>
<dbReference type="PANTHER" id="PTHR33121:SF70">
    <property type="entry name" value="SIGNALING PROTEIN YKOW"/>
    <property type="match status" value="1"/>
</dbReference>
<dbReference type="PANTHER" id="PTHR33121">
    <property type="entry name" value="CYCLIC DI-GMP PHOSPHODIESTERASE PDEF"/>
    <property type="match status" value="1"/>
</dbReference>
<comment type="caution">
    <text evidence="4">The sequence shown here is derived from an EMBL/GenBank/DDBJ whole genome shotgun (WGS) entry which is preliminary data.</text>
</comment>
<dbReference type="InterPro" id="IPR035919">
    <property type="entry name" value="EAL_sf"/>
</dbReference>
<dbReference type="RefSeq" id="WP_311241449.1">
    <property type="nucleotide sequence ID" value="NZ_JBHUNQ010000002.1"/>
</dbReference>
<feature type="region of interest" description="Disordered" evidence="1">
    <location>
        <begin position="1"/>
        <end position="20"/>
    </location>
</feature>
<keyword evidence="5" id="KW-1185">Reference proteome</keyword>
<dbReference type="InterPro" id="IPR001633">
    <property type="entry name" value="EAL_dom"/>
</dbReference>
<keyword evidence="2" id="KW-1133">Transmembrane helix</keyword>
<dbReference type="Proteomes" id="UP000321121">
    <property type="component" value="Unassembled WGS sequence"/>
</dbReference>
<feature type="domain" description="EAL" evidence="3">
    <location>
        <begin position="529"/>
        <end position="785"/>
    </location>
</feature>
<evidence type="ECO:0000256" key="1">
    <source>
        <dbReference type="SAM" id="MobiDB-lite"/>
    </source>
</evidence>
<organism evidence="4 5">
    <name type="scientific">Halomonas halophila</name>
    <dbReference type="NCBI Taxonomy" id="29573"/>
    <lineage>
        <taxon>Bacteria</taxon>
        <taxon>Pseudomonadati</taxon>
        <taxon>Pseudomonadota</taxon>
        <taxon>Gammaproteobacteria</taxon>
        <taxon>Oceanospirillales</taxon>
        <taxon>Halomonadaceae</taxon>
        <taxon>Halomonas</taxon>
    </lineage>
</organism>
<accession>A0ABQ0U2Z4</accession>
<dbReference type="PROSITE" id="PS50883">
    <property type="entry name" value="EAL"/>
    <property type="match status" value="1"/>
</dbReference>
<dbReference type="SMART" id="SM00052">
    <property type="entry name" value="EAL"/>
    <property type="match status" value="1"/>
</dbReference>
<dbReference type="InterPro" id="IPR050706">
    <property type="entry name" value="Cyclic-di-GMP_PDE-like"/>
</dbReference>
<feature type="transmembrane region" description="Helical" evidence="2">
    <location>
        <begin position="333"/>
        <end position="352"/>
    </location>
</feature>
<sequence>MAASLSSAESDRGETTERPDNVVPRIQVLASYHRGNLWTDELLARLDEAAERLGVPSLDVDYLDARRLGRERAFMLQRERLEGRQAVTPSDRLLLIDDAALAFYLARPEDWQSPSRVVAIGINDPDLQRQARAHGIKRIMTTGVAESSLAFLGEAFGAPLPWLVLGDETAVGEDLTRGFVSRLRASSSGRLAGVLWDWTPEEVVRTLQTLPVDTRVYLVEGQTTGSGDLDPRQRLWLETLEDQGVPVFCHLPYQLDLGCAGGVLLDTRRVATLAIETLLSPVFERQPEREVVMAGRRVLDARWHARVPTPLAATIEWVGVDAAMQQVEGQRSLLLWVGIGVSGVLGAGLLLLSRSRRRIARRQRRLMVDHATGLPSQQLWEVEAPRRDGCLFELASPQLREARERFGLVTAQAMLREQLPAMREALPADWHLYAGTGMNLLGAVPASSRPEDVEALFDSILAHLGELSPGGSGQRLTWYASLLCLDEHSGDITQCRDALDEGVRHLARRGWPQPLRRVSPRAPGGTTRFRHLAEALEVLIEAPQSQWRLVFQPQFSRLDHRLLGAEALLRWQHPEFGEVSPGEFLPVVESLGLTRQLDRWVSRTAIDWLCRHRERLDGDFRLSINVGLSSLEDVDFVAALGDALHERALPPSCLEIEITEHADFGELIHIEQALIGLRRLGVRVSLDDFGTGYTAFRLLQRLPFDAVKLDRELLAAAERHERAVEAYAAMIRFCRQLGLEVVAEGVENATQARWLASLDVQLLQGFHLGRPSESETFLFRYAPVRSGADL</sequence>